<dbReference type="InterPro" id="IPR052954">
    <property type="entry name" value="GPCR-Ligand_Int"/>
</dbReference>
<feature type="transmembrane region" description="Helical" evidence="5">
    <location>
        <begin position="40"/>
        <end position="67"/>
    </location>
</feature>
<protein>
    <recommendedName>
        <fullName evidence="6">G-protein coupled receptors family 1 profile domain-containing protein</fullName>
    </recommendedName>
</protein>
<evidence type="ECO:0000313" key="7">
    <source>
        <dbReference type="EMBL" id="KAK3783497.1"/>
    </source>
</evidence>
<name>A0AAE1DUR7_9GAST</name>
<dbReference type="Gene3D" id="1.20.1070.10">
    <property type="entry name" value="Rhodopsin 7-helix transmembrane proteins"/>
    <property type="match status" value="1"/>
</dbReference>
<dbReference type="PROSITE" id="PS50262">
    <property type="entry name" value="G_PROTEIN_RECEP_F1_2"/>
    <property type="match status" value="1"/>
</dbReference>
<dbReference type="EMBL" id="JAWDGP010002406">
    <property type="protein sequence ID" value="KAK3783497.1"/>
    <property type="molecule type" value="Genomic_DNA"/>
</dbReference>
<comment type="subcellular location">
    <subcellularLocation>
        <location evidence="1">Membrane</location>
    </subcellularLocation>
</comment>
<accession>A0AAE1DUR7</accession>
<dbReference type="Pfam" id="PF10324">
    <property type="entry name" value="7TM_GPCR_Srw"/>
    <property type="match status" value="1"/>
</dbReference>
<keyword evidence="8" id="KW-1185">Reference proteome</keyword>
<evidence type="ECO:0000256" key="5">
    <source>
        <dbReference type="SAM" id="Phobius"/>
    </source>
</evidence>
<evidence type="ECO:0000313" key="8">
    <source>
        <dbReference type="Proteomes" id="UP001283361"/>
    </source>
</evidence>
<feature type="transmembrane region" description="Helical" evidence="5">
    <location>
        <begin position="212"/>
        <end position="238"/>
    </location>
</feature>
<dbReference type="GO" id="GO:0008528">
    <property type="term" value="F:G protein-coupled peptide receptor activity"/>
    <property type="evidence" value="ECO:0007669"/>
    <property type="project" value="InterPro"/>
</dbReference>
<dbReference type="PANTHER" id="PTHR46641:SF2">
    <property type="entry name" value="FMRFAMIDE RECEPTOR"/>
    <property type="match status" value="1"/>
</dbReference>
<organism evidence="7 8">
    <name type="scientific">Elysia crispata</name>
    <name type="common">lettuce slug</name>
    <dbReference type="NCBI Taxonomy" id="231223"/>
    <lineage>
        <taxon>Eukaryota</taxon>
        <taxon>Metazoa</taxon>
        <taxon>Spiralia</taxon>
        <taxon>Lophotrochozoa</taxon>
        <taxon>Mollusca</taxon>
        <taxon>Gastropoda</taxon>
        <taxon>Heterobranchia</taxon>
        <taxon>Euthyneura</taxon>
        <taxon>Panpulmonata</taxon>
        <taxon>Sacoglossa</taxon>
        <taxon>Placobranchoidea</taxon>
        <taxon>Plakobranchidae</taxon>
        <taxon>Elysia</taxon>
    </lineage>
</organism>
<evidence type="ECO:0000256" key="2">
    <source>
        <dbReference type="ARBA" id="ARBA00022692"/>
    </source>
</evidence>
<dbReference type="SUPFAM" id="SSF81321">
    <property type="entry name" value="Family A G protein-coupled receptor-like"/>
    <property type="match status" value="1"/>
</dbReference>
<proteinExistence type="predicted"/>
<dbReference type="InterPro" id="IPR017452">
    <property type="entry name" value="GPCR_Rhodpsn_7TM"/>
</dbReference>
<keyword evidence="3 5" id="KW-1133">Transmembrane helix</keyword>
<gene>
    <name evidence="7" type="ORF">RRG08_017813</name>
</gene>
<dbReference type="InterPro" id="IPR019427">
    <property type="entry name" value="7TM_GPCR_serpentine_rcpt_Srw"/>
</dbReference>
<evidence type="ECO:0000259" key="6">
    <source>
        <dbReference type="PROSITE" id="PS50262"/>
    </source>
</evidence>
<evidence type="ECO:0000256" key="4">
    <source>
        <dbReference type="ARBA" id="ARBA00023136"/>
    </source>
</evidence>
<sequence>MERTDRLGVTSFLMNDSAGHRPTINPTMSPLITYEQFLTFLMYISPLTIAICTVGIFSNIINIVVFYKMGLTSSANTSLFSLAIADACNVSAVLVMSFENMFDDSQLPMKMSDITLLTSHAYYFFSAMCSWITTIISMERTCCIIFPMKVKQIFTQKTILSLIAGMLIYQTCTGLPKSFATGLSRTISPLTNRTLIFFDFSKLDAFMFKTSMLISLSIPNLICFTIVLVGTVFFIINFKQSRKLRNSMSGSGGISDKTSDKDARLIRLVICICIIYIVGAAPNVGVYLAETIYPPLHVSNPHLGYFIHACYIVCNLFQATASSVNIFVYFGMGSKFMQTFKEIFLNKAN</sequence>
<feature type="transmembrane region" description="Helical" evidence="5">
    <location>
        <begin position="265"/>
        <end position="285"/>
    </location>
</feature>
<feature type="transmembrane region" description="Helical" evidence="5">
    <location>
        <begin position="79"/>
        <end position="102"/>
    </location>
</feature>
<feature type="domain" description="G-protein coupled receptors family 1 profile" evidence="6">
    <location>
        <begin position="58"/>
        <end position="329"/>
    </location>
</feature>
<dbReference type="GO" id="GO:0016020">
    <property type="term" value="C:membrane"/>
    <property type="evidence" value="ECO:0007669"/>
    <property type="project" value="UniProtKB-SubCell"/>
</dbReference>
<evidence type="ECO:0000256" key="1">
    <source>
        <dbReference type="ARBA" id="ARBA00004370"/>
    </source>
</evidence>
<dbReference type="AlphaFoldDB" id="A0AAE1DUR7"/>
<evidence type="ECO:0000256" key="3">
    <source>
        <dbReference type="ARBA" id="ARBA00022989"/>
    </source>
</evidence>
<keyword evidence="4 5" id="KW-0472">Membrane</keyword>
<feature type="transmembrane region" description="Helical" evidence="5">
    <location>
        <begin position="305"/>
        <end position="331"/>
    </location>
</feature>
<keyword evidence="2 5" id="KW-0812">Transmembrane</keyword>
<reference evidence="7" key="1">
    <citation type="journal article" date="2023" name="G3 (Bethesda)">
        <title>A reference genome for the long-term kleptoplast-retaining sea slug Elysia crispata morphotype clarki.</title>
        <authorList>
            <person name="Eastman K.E."/>
            <person name="Pendleton A.L."/>
            <person name="Shaikh M.A."/>
            <person name="Suttiyut T."/>
            <person name="Ogas R."/>
            <person name="Tomko P."/>
            <person name="Gavelis G."/>
            <person name="Widhalm J.R."/>
            <person name="Wisecaver J.H."/>
        </authorList>
    </citation>
    <scope>NUCLEOTIDE SEQUENCE</scope>
    <source>
        <strain evidence="7">ECLA1</strain>
    </source>
</reference>
<comment type="caution">
    <text evidence="7">The sequence shown here is derived from an EMBL/GenBank/DDBJ whole genome shotgun (WGS) entry which is preliminary data.</text>
</comment>
<feature type="transmembrane region" description="Helical" evidence="5">
    <location>
        <begin position="122"/>
        <end position="146"/>
    </location>
</feature>
<dbReference type="Proteomes" id="UP001283361">
    <property type="component" value="Unassembled WGS sequence"/>
</dbReference>
<dbReference type="PANTHER" id="PTHR46641">
    <property type="entry name" value="FMRFAMIDE RECEPTOR-RELATED"/>
    <property type="match status" value="1"/>
</dbReference>
<feature type="transmembrane region" description="Helical" evidence="5">
    <location>
        <begin position="158"/>
        <end position="176"/>
    </location>
</feature>